<evidence type="ECO:0000313" key="2">
    <source>
        <dbReference type="EMBL" id="MFD2479692.1"/>
    </source>
</evidence>
<evidence type="ECO:0000313" key="3">
    <source>
        <dbReference type="Proteomes" id="UP001597542"/>
    </source>
</evidence>
<organism evidence="2 3">
    <name type="scientific">Amycolatopsis albidoflavus</name>
    <dbReference type="NCBI Taxonomy" id="102226"/>
    <lineage>
        <taxon>Bacteria</taxon>
        <taxon>Bacillati</taxon>
        <taxon>Actinomycetota</taxon>
        <taxon>Actinomycetes</taxon>
        <taxon>Pseudonocardiales</taxon>
        <taxon>Pseudonocardiaceae</taxon>
        <taxon>Amycolatopsis</taxon>
    </lineage>
</organism>
<protein>
    <submittedName>
        <fullName evidence="2">Cupin domain-containing protein</fullName>
    </submittedName>
</protein>
<dbReference type="Proteomes" id="UP001597542">
    <property type="component" value="Unassembled WGS sequence"/>
</dbReference>
<dbReference type="InterPro" id="IPR014710">
    <property type="entry name" value="RmlC-like_jellyroll"/>
</dbReference>
<dbReference type="InterPro" id="IPR013096">
    <property type="entry name" value="Cupin_2"/>
</dbReference>
<dbReference type="EMBL" id="JBHUKQ010000004">
    <property type="protein sequence ID" value="MFD2479692.1"/>
    <property type="molecule type" value="Genomic_DNA"/>
</dbReference>
<accession>A0ABW5HSJ8</accession>
<gene>
    <name evidence="2" type="ORF">ACFSUT_05370</name>
</gene>
<sequence>MAEPIPYAIASDVLSPSPCPRGPTLAVAITTAICGTQTLGVGYITMSSRLHTQAYRHRTSDIVVTVFKGTAATIYGEQLQHVAVHRPGDSIFIPAGVLHAAVNLSVEEVRAVESRTDPAFSDDDIESLPSLDRTVAAIAAAIQAQYEAGALRRQPSAA</sequence>
<comment type="caution">
    <text evidence="2">The sequence shown here is derived from an EMBL/GenBank/DDBJ whole genome shotgun (WGS) entry which is preliminary data.</text>
</comment>
<dbReference type="InterPro" id="IPR011051">
    <property type="entry name" value="RmlC_Cupin_sf"/>
</dbReference>
<dbReference type="Pfam" id="PF07883">
    <property type="entry name" value="Cupin_2"/>
    <property type="match status" value="1"/>
</dbReference>
<dbReference type="RefSeq" id="WP_344277934.1">
    <property type="nucleotide sequence ID" value="NZ_BAAAHV010000013.1"/>
</dbReference>
<evidence type="ECO:0000259" key="1">
    <source>
        <dbReference type="Pfam" id="PF07883"/>
    </source>
</evidence>
<dbReference type="SUPFAM" id="SSF51182">
    <property type="entry name" value="RmlC-like cupins"/>
    <property type="match status" value="1"/>
</dbReference>
<reference evidence="3" key="1">
    <citation type="journal article" date="2019" name="Int. J. Syst. Evol. Microbiol.">
        <title>The Global Catalogue of Microorganisms (GCM) 10K type strain sequencing project: providing services to taxonomists for standard genome sequencing and annotation.</title>
        <authorList>
            <consortium name="The Broad Institute Genomics Platform"/>
            <consortium name="The Broad Institute Genome Sequencing Center for Infectious Disease"/>
            <person name="Wu L."/>
            <person name="Ma J."/>
        </authorList>
    </citation>
    <scope>NUCLEOTIDE SEQUENCE [LARGE SCALE GENOMIC DNA]</scope>
    <source>
        <strain evidence="3">CGMCC 4.7638</strain>
    </source>
</reference>
<dbReference type="Gene3D" id="2.60.120.10">
    <property type="entry name" value="Jelly Rolls"/>
    <property type="match status" value="1"/>
</dbReference>
<keyword evidence="3" id="KW-1185">Reference proteome</keyword>
<name>A0ABW5HSJ8_9PSEU</name>
<feature type="domain" description="Cupin type-2" evidence="1">
    <location>
        <begin position="52"/>
        <end position="112"/>
    </location>
</feature>
<proteinExistence type="predicted"/>